<evidence type="ECO:0000256" key="2">
    <source>
        <dbReference type="ARBA" id="ARBA00009694"/>
    </source>
</evidence>
<keyword evidence="8" id="KW-1185">Reference proteome</keyword>
<gene>
    <name evidence="7" type="ORF">SAMN05421543_101139</name>
</gene>
<feature type="transmembrane region" description="Helical" evidence="6">
    <location>
        <begin position="97"/>
        <end position="121"/>
    </location>
</feature>
<evidence type="ECO:0000313" key="7">
    <source>
        <dbReference type="EMBL" id="SFU33019.1"/>
    </source>
</evidence>
<dbReference type="eggNOG" id="COG2363">
    <property type="taxonomic scope" value="Bacteria"/>
</dbReference>
<comment type="subcellular location">
    <subcellularLocation>
        <location evidence="1">Membrane</location>
        <topology evidence="1">Multi-pass membrane protein</topology>
    </subcellularLocation>
</comment>
<dbReference type="EMBL" id="FPBV01000001">
    <property type="protein sequence ID" value="SFU33019.1"/>
    <property type="molecule type" value="Genomic_DNA"/>
</dbReference>
<feature type="transmembrane region" description="Helical" evidence="6">
    <location>
        <begin position="71"/>
        <end position="91"/>
    </location>
</feature>
<keyword evidence="3 6" id="KW-0812">Transmembrane</keyword>
<keyword evidence="4 6" id="KW-1133">Transmembrane helix</keyword>
<evidence type="ECO:0000313" key="8">
    <source>
        <dbReference type="Proteomes" id="UP000183508"/>
    </source>
</evidence>
<dbReference type="AlphaFoldDB" id="A0A1I7FA48"/>
<keyword evidence="5 6" id="KW-0472">Membrane</keyword>
<sequence>MYRGFIVAGGIFGFLAVALGAFAAHALKQRLSPDRLDVFQTGVHYQATHALALLLVAALAAVLGGSSLLMWAGWLFVAGIILFSGSLYALTLTGVGAFGAITPVGGLCFLAGWLMVVLAGLRAG</sequence>
<dbReference type="PANTHER" id="PTHR43461:SF1">
    <property type="entry name" value="TRANSMEMBRANE PROTEIN 256"/>
    <property type="match status" value="1"/>
</dbReference>
<dbReference type="RefSeq" id="WP_074948604.1">
    <property type="nucleotide sequence ID" value="NZ_FPBV01000001.1"/>
</dbReference>
<dbReference type="Pfam" id="PF04241">
    <property type="entry name" value="DUF423"/>
    <property type="match status" value="1"/>
</dbReference>
<evidence type="ECO:0000256" key="4">
    <source>
        <dbReference type="ARBA" id="ARBA00022989"/>
    </source>
</evidence>
<proteinExistence type="inferred from homology"/>
<protein>
    <submittedName>
        <fullName evidence="7">Uncharacterized membrane protein YgdD, TMEM256/DUF423 family</fullName>
    </submittedName>
</protein>
<organism evidence="7 8">
    <name type="scientific">Alicyclobacillus macrosporangiidus</name>
    <dbReference type="NCBI Taxonomy" id="392015"/>
    <lineage>
        <taxon>Bacteria</taxon>
        <taxon>Bacillati</taxon>
        <taxon>Bacillota</taxon>
        <taxon>Bacilli</taxon>
        <taxon>Bacillales</taxon>
        <taxon>Alicyclobacillaceae</taxon>
        <taxon>Alicyclobacillus</taxon>
    </lineage>
</organism>
<evidence type="ECO:0000256" key="5">
    <source>
        <dbReference type="ARBA" id="ARBA00023136"/>
    </source>
</evidence>
<comment type="similarity">
    <text evidence="2">Belongs to the UPF0382 family.</text>
</comment>
<name>A0A1I7FA48_9BACL</name>
<dbReference type="GO" id="GO:0005886">
    <property type="term" value="C:plasma membrane"/>
    <property type="evidence" value="ECO:0007669"/>
    <property type="project" value="TreeGrafter"/>
</dbReference>
<dbReference type="InterPro" id="IPR006696">
    <property type="entry name" value="DUF423"/>
</dbReference>
<feature type="transmembrane region" description="Helical" evidence="6">
    <location>
        <begin position="47"/>
        <end position="64"/>
    </location>
</feature>
<reference evidence="8" key="1">
    <citation type="submission" date="2016-10" db="EMBL/GenBank/DDBJ databases">
        <authorList>
            <person name="Varghese N."/>
        </authorList>
    </citation>
    <scope>NUCLEOTIDE SEQUENCE [LARGE SCALE GENOMIC DNA]</scope>
    <source>
        <strain evidence="8">DSM 17980</strain>
    </source>
</reference>
<evidence type="ECO:0000256" key="6">
    <source>
        <dbReference type="SAM" id="Phobius"/>
    </source>
</evidence>
<dbReference type="OrthoDB" id="9802121at2"/>
<dbReference type="STRING" id="392015.SAMN05421543_101139"/>
<dbReference type="Proteomes" id="UP000183508">
    <property type="component" value="Unassembled WGS sequence"/>
</dbReference>
<dbReference type="PANTHER" id="PTHR43461">
    <property type="entry name" value="TRANSMEMBRANE PROTEIN 256"/>
    <property type="match status" value="1"/>
</dbReference>
<accession>A0A1I7FA48</accession>
<evidence type="ECO:0000256" key="3">
    <source>
        <dbReference type="ARBA" id="ARBA00022692"/>
    </source>
</evidence>
<evidence type="ECO:0000256" key="1">
    <source>
        <dbReference type="ARBA" id="ARBA00004141"/>
    </source>
</evidence>